<evidence type="ECO:0008006" key="3">
    <source>
        <dbReference type="Google" id="ProtNLM"/>
    </source>
</evidence>
<dbReference type="KEGG" id="ssm:Spirs_1428"/>
<name>E1R520_SEDSS</name>
<dbReference type="OrthoDB" id="370047at2"/>
<sequence>MSVYRIHFTWNKKEVAIKATSLDLTHPYFVSMKGLILPESNGLIIDPSRDELTKAFGEADHIMIPFQTVSLIEELKESDPADELGLRHKVTPFHLIENEDEGKDDQDEEPEA</sequence>
<dbReference type="HOGENOM" id="CLU_2195283_0_0_12"/>
<accession>E1R520</accession>
<evidence type="ECO:0000313" key="2">
    <source>
        <dbReference type="Proteomes" id="UP000002318"/>
    </source>
</evidence>
<keyword evidence="2" id="KW-1185">Reference proteome</keyword>
<dbReference type="AlphaFoldDB" id="E1R520"/>
<dbReference type="RefSeq" id="WP_013254019.1">
    <property type="nucleotide sequence ID" value="NC_014364.1"/>
</dbReference>
<dbReference type="Pfam" id="PF08850">
    <property type="entry name" value="DUF1820"/>
    <property type="match status" value="1"/>
</dbReference>
<evidence type="ECO:0000313" key="1">
    <source>
        <dbReference type="EMBL" id="ADK80555.1"/>
    </source>
</evidence>
<dbReference type="STRING" id="573413.Spirs_1428"/>
<dbReference type="EMBL" id="CP002116">
    <property type="protein sequence ID" value="ADK80555.1"/>
    <property type="molecule type" value="Genomic_DNA"/>
</dbReference>
<organism evidence="1 2">
    <name type="scientific">Sediminispirochaeta smaragdinae (strain DSM 11293 / JCM 15392 / SEBR 4228)</name>
    <name type="common">Spirochaeta smaragdinae</name>
    <dbReference type="NCBI Taxonomy" id="573413"/>
    <lineage>
        <taxon>Bacteria</taxon>
        <taxon>Pseudomonadati</taxon>
        <taxon>Spirochaetota</taxon>
        <taxon>Spirochaetia</taxon>
        <taxon>Spirochaetales</taxon>
        <taxon>Spirochaetaceae</taxon>
        <taxon>Sediminispirochaeta</taxon>
    </lineage>
</organism>
<dbReference type="Proteomes" id="UP000002318">
    <property type="component" value="Chromosome"/>
</dbReference>
<dbReference type="InterPro" id="IPR014949">
    <property type="entry name" value="DUF1820"/>
</dbReference>
<protein>
    <recommendedName>
        <fullName evidence="3">DUF1820 domain-containing protein</fullName>
    </recommendedName>
</protein>
<dbReference type="eggNOG" id="COG4517">
    <property type="taxonomic scope" value="Bacteria"/>
</dbReference>
<gene>
    <name evidence="1" type="ordered locus">Spirs_1428</name>
</gene>
<reference evidence="1 2" key="1">
    <citation type="journal article" date="2010" name="Stand. Genomic Sci.">
        <title>Complete genome sequence of Spirochaeta smaragdinae type strain (SEBR 4228).</title>
        <authorList>
            <person name="Mavromatis K."/>
            <person name="Yasawong M."/>
            <person name="Chertkov O."/>
            <person name="Lapidus A."/>
            <person name="Lucas S."/>
            <person name="Nolan M."/>
            <person name="Del Rio T.G."/>
            <person name="Tice H."/>
            <person name="Cheng J.F."/>
            <person name="Pitluck S."/>
            <person name="Liolios K."/>
            <person name="Ivanova N."/>
            <person name="Tapia R."/>
            <person name="Han C."/>
            <person name="Bruce D."/>
            <person name="Goodwin L."/>
            <person name="Pati A."/>
            <person name="Chen A."/>
            <person name="Palaniappan K."/>
            <person name="Land M."/>
            <person name="Hauser L."/>
            <person name="Chang Y.J."/>
            <person name="Jeffries C.D."/>
            <person name="Detter J.C."/>
            <person name="Rohde M."/>
            <person name="Brambilla E."/>
            <person name="Spring S."/>
            <person name="Goker M."/>
            <person name="Sikorski J."/>
            <person name="Woyke T."/>
            <person name="Bristow J."/>
            <person name="Eisen J.A."/>
            <person name="Markowitz V."/>
            <person name="Hugenholtz P."/>
            <person name="Klenk H.P."/>
            <person name="Kyrpides N.C."/>
        </authorList>
    </citation>
    <scope>NUCLEOTIDE SEQUENCE [LARGE SCALE GENOMIC DNA]</scope>
    <source>
        <strain evidence="2">DSM 11293 / JCM 15392 / SEBR 4228</strain>
    </source>
</reference>
<proteinExistence type="predicted"/>